<comment type="subcellular location">
    <subcellularLocation>
        <location evidence="1">Cell outer membrane</location>
    </subcellularLocation>
</comment>
<dbReference type="Pfam" id="PF14322">
    <property type="entry name" value="SusD-like_3"/>
    <property type="match status" value="1"/>
</dbReference>
<dbReference type="EMBL" id="SDHZ01000002">
    <property type="protein sequence ID" value="RXK82915.1"/>
    <property type="molecule type" value="Genomic_DNA"/>
</dbReference>
<dbReference type="InterPro" id="IPR011990">
    <property type="entry name" value="TPR-like_helical_dom_sf"/>
</dbReference>
<keyword evidence="3" id="KW-0732">Signal</keyword>
<evidence type="ECO:0000313" key="9">
    <source>
        <dbReference type="EMBL" id="RXK82915.1"/>
    </source>
</evidence>
<evidence type="ECO:0000256" key="5">
    <source>
        <dbReference type="ARBA" id="ARBA00023237"/>
    </source>
</evidence>
<keyword evidence="6" id="KW-1133">Transmembrane helix</keyword>
<evidence type="ECO:0000256" key="6">
    <source>
        <dbReference type="SAM" id="Phobius"/>
    </source>
</evidence>
<evidence type="ECO:0000259" key="7">
    <source>
        <dbReference type="Pfam" id="PF07980"/>
    </source>
</evidence>
<name>A0A4Q1D3G8_9BACT</name>
<dbReference type="AlphaFoldDB" id="A0A4Q1D3G8"/>
<evidence type="ECO:0000313" key="10">
    <source>
        <dbReference type="Proteomes" id="UP000290545"/>
    </source>
</evidence>
<organism evidence="9 10">
    <name type="scientific">Filimonas effusa</name>
    <dbReference type="NCBI Taxonomy" id="2508721"/>
    <lineage>
        <taxon>Bacteria</taxon>
        <taxon>Pseudomonadati</taxon>
        <taxon>Bacteroidota</taxon>
        <taxon>Chitinophagia</taxon>
        <taxon>Chitinophagales</taxon>
        <taxon>Chitinophagaceae</taxon>
        <taxon>Filimonas</taxon>
    </lineage>
</organism>
<keyword evidence="6" id="KW-0812">Transmembrane</keyword>
<feature type="domain" description="SusD-like N-terminal" evidence="8">
    <location>
        <begin position="142"/>
        <end position="264"/>
    </location>
</feature>
<evidence type="ECO:0000256" key="1">
    <source>
        <dbReference type="ARBA" id="ARBA00004442"/>
    </source>
</evidence>
<sequence>MILSFIMVSVILPKVVYAQYLLTRIASPLVLMYLFKTKSMKVSSTYLYIVSACIIVLAASCKKSFLEVEPKGFVIAGTADDYGRLLTNASLLNISANPQVILGDDIIAIKSYFDAATTREQRLFRWEDEVYEAEENAPELDGLMTNIYLYNKIINEVMNAEGPEAQKKSLRAEALTGRAWTLFLLINFYGKPYNPATATHDAGFPLVNTADVSLTSFSRASVQEVYDQILGDLETAINDLPAKLSVRLRMSRPLGKALLGKVYLFMQQPEKALPLLNSAFDDLAQSAISVKLYNYNQTFATGGAFLPIATLGGPAIPTHAVNEENIFSRQFSNTYGYFVNTFVMSPAVSKLFKPGDLRLKFYSTKAYPSGNLPAGAYRRIGPLLTQVGFVLPDLYLLRAECFARNGELSKATDDLLTLRKNRMPATEAAIPADTSADKIKLLSFIMEERQREFAVQGYRWFDMRRLSVDPLLANTQSAHQLMTADGIVSASYSLKPERLVLRFPRKVMAQNPGMNNNP</sequence>
<evidence type="ECO:0000256" key="2">
    <source>
        <dbReference type="ARBA" id="ARBA00006275"/>
    </source>
</evidence>
<dbReference type="InterPro" id="IPR012944">
    <property type="entry name" value="SusD_RagB_dom"/>
</dbReference>
<dbReference type="Gene3D" id="1.25.40.390">
    <property type="match status" value="1"/>
</dbReference>
<dbReference type="GO" id="GO:0009279">
    <property type="term" value="C:cell outer membrane"/>
    <property type="evidence" value="ECO:0007669"/>
    <property type="project" value="UniProtKB-SubCell"/>
</dbReference>
<evidence type="ECO:0000256" key="3">
    <source>
        <dbReference type="ARBA" id="ARBA00022729"/>
    </source>
</evidence>
<proteinExistence type="inferred from homology"/>
<dbReference type="Proteomes" id="UP000290545">
    <property type="component" value="Unassembled WGS sequence"/>
</dbReference>
<accession>A0A4Q1D3G8</accession>
<gene>
    <name evidence="9" type="ORF">ESB13_12365</name>
</gene>
<dbReference type="InterPro" id="IPR033985">
    <property type="entry name" value="SusD-like_N"/>
</dbReference>
<feature type="transmembrane region" description="Helical" evidence="6">
    <location>
        <begin position="42"/>
        <end position="61"/>
    </location>
</feature>
<feature type="domain" description="RagB/SusD" evidence="7">
    <location>
        <begin position="393"/>
        <end position="466"/>
    </location>
</feature>
<keyword evidence="10" id="KW-1185">Reference proteome</keyword>
<keyword evidence="4 6" id="KW-0472">Membrane</keyword>
<dbReference type="SUPFAM" id="SSF48452">
    <property type="entry name" value="TPR-like"/>
    <property type="match status" value="1"/>
</dbReference>
<reference evidence="9 10" key="1">
    <citation type="submission" date="2019-01" db="EMBL/GenBank/DDBJ databases">
        <title>Filimonas sp. strain TTM-71.</title>
        <authorList>
            <person name="Chen W.-M."/>
        </authorList>
    </citation>
    <scope>NUCLEOTIDE SEQUENCE [LARGE SCALE GENOMIC DNA]</scope>
    <source>
        <strain evidence="9 10">TTM-71</strain>
    </source>
</reference>
<comment type="similarity">
    <text evidence="2">Belongs to the SusD family.</text>
</comment>
<evidence type="ECO:0000256" key="4">
    <source>
        <dbReference type="ARBA" id="ARBA00023136"/>
    </source>
</evidence>
<protein>
    <submittedName>
        <fullName evidence="9">RagB/SusD family nutrient uptake outer membrane protein</fullName>
    </submittedName>
</protein>
<evidence type="ECO:0000259" key="8">
    <source>
        <dbReference type="Pfam" id="PF14322"/>
    </source>
</evidence>
<comment type="caution">
    <text evidence="9">The sequence shown here is derived from an EMBL/GenBank/DDBJ whole genome shotgun (WGS) entry which is preliminary data.</text>
</comment>
<keyword evidence="5" id="KW-0998">Cell outer membrane</keyword>
<dbReference type="OrthoDB" id="697229at2"/>
<dbReference type="Pfam" id="PF07980">
    <property type="entry name" value="SusD_RagB"/>
    <property type="match status" value="1"/>
</dbReference>